<name>A0A4R6V8L8_9ACTN</name>
<feature type="compositionally biased region" description="Basic and acidic residues" evidence="1">
    <location>
        <begin position="67"/>
        <end position="76"/>
    </location>
</feature>
<organism evidence="2 3">
    <name type="scientific">Actinorugispora endophytica</name>
    <dbReference type="NCBI Taxonomy" id="1605990"/>
    <lineage>
        <taxon>Bacteria</taxon>
        <taxon>Bacillati</taxon>
        <taxon>Actinomycetota</taxon>
        <taxon>Actinomycetes</taxon>
        <taxon>Streptosporangiales</taxon>
        <taxon>Nocardiopsidaceae</taxon>
        <taxon>Actinorugispora</taxon>
    </lineage>
</organism>
<feature type="compositionally biased region" description="Low complexity" evidence="1">
    <location>
        <begin position="7"/>
        <end position="16"/>
    </location>
</feature>
<dbReference type="EMBL" id="SNYN01000001">
    <property type="protein sequence ID" value="TDQ55499.1"/>
    <property type="molecule type" value="Genomic_DNA"/>
</dbReference>
<evidence type="ECO:0000313" key="3">
    <source>
        <dbReference type="Proteomes" id="UP000295281"/>
    </source>
</evidence>
<dbReference type="RefSeq" id="WP_166655368.1">
    <property type="nucleotide sequence ID" value="NZ_SNYN01000001.1"/>
</dbReference>
<sequence>MAREVSKAPSSATRPPTTRRRRRPARALSTTGQLSPSPVPQQREAPEAETISTRPRLNWVLAPDATGRMRPEARWR</sequence>
<comment type="caution">
    <text evidence="2">The sequence shown here is derived from an EMBL/GenBank/DDBJ whole genome shotgun (WGS) entry which is preliminary data.</text>
</comment>
<accession>A0A4R6V8L8</accession>
<evidence type="ECO:0000313" key="2">
    <source>
        <dbReference type="EMBL" id="TDQ55499.1"/>
    </source>
</evidence>
<keyword evidence="3" id="KW-1185">Reference proteome</keyword>
<gene>
    <name evidence="2" type="ORF">EV190_101830</name>
</gene>
<dbReference type="Proteomes" id="UP000295281">
    <property type="component" value="Unassembled WGS sequence"/>
</dbReference>
<protein>
    <submittedName>
        <fullName evidence="2">Uncharacterized protein</fullName>
    </submittedName>
</protein>
<dbReference type="AlphaFoldDB" id="A0A4R6V8L8"/>
<proteinExistence type="predicted"/>
<reference evidence="2 3" key="1">
    <citation type="submission" date="2019-03" db="EMBL/GenBank/DDBJ databases">
        <title>Genomic Encyclopedia of Type Strains, Phase IV (KMG-IV): sequencing the most valuable type-strain genomes for metagenomic binning, comparative biology and taxonomic classification.</title>
        <authorList>
            <person name="Goeker M."/>
        </authorList>
    </citation>
    <scope>NUCLEOTIDE SEQUENCE [LARGE SCALE GENOMIC DNA]</scope>
    <source>
        <strain evidence="2 3">DSM 46770</strain>
    </source>
</reference>
<feature type="region of interest" description="Disordered" evidence="1">
    <location>
        <begin position="1"/>
        <end position="76"/>
    </location>
</feature>
<evidence type="ECO:0000256" key="1">
    <source>
        <dbReference type="SAM" id="MobiDB-lite"/>
    </source>
</evidence>